<gene>
    <name evidence="2" type="ORF">SORBI_3009G107500</name>
</gene>
<dbReference type="PANTHER" id="PTHR33649:SF4">
    <property type="entry name" value="PAR1 PROTEIN"/>
    <property type="match status" value="1"/>
</dbReference>
<organism evidence="2 3">
    <name type="scientific">Sorghum bicolor</name>
    <name type="common">Sorghum</name>
    <name type="synonym">Sorghum vulgare</name>
    <dbReference type="NCBI Taxonomy" id="4558"/>
    <lineage>
        <taxon>Eukaryota</taxon>
        <taxon>Viridiplantae</taxon>
        <taxon>Streptophyta</taxon>
        <taxon>Embryophyta</taxon>
        <taxon>Tracheophyta</taxon>
        <taxon>Spermatophyta</taxon>
        <taxon>Magnoliopsida</taxon>
        <taxon>Liliopsida</taxon>
        <taxon>Poales</taxon>
        <taxon>Poaceae</taxon>
        <taxon>PACMAD clade</taxon>
        <taxon>Panicoideae</taxon>
        <taxon>Andropogonodae</taxon>
        <taxon>Andropogoneae</taxon>
        <taxon>Sorghinae</taxon>
        <taxon>Sorghum</taxon>
    </lineage>
</organism>
<evidence type="ECO:0000313" key="2">
    <source>
        <dbReference type="EMBL" id="OQU77818.1"/>
    </source>
</evidence>
<dbReference type="EMBL" id="CM000768">
    <property type="protein sequence ID" value="OQU77818.1"/>
    <property type="molecule type" value="Genomic_DNA"/>
</dbReference>
<dbReference type="Pfam" id="PF06521">
    <property type="entry name" value="PAR1"/>
    <property type="match status" value="1"/>
</dbReference>
<dbReference type="Proteomes" id="UP000000768">
    <property type="component" value="Chromosome 9"/>
</dbReference>
<dbReference type="PANTHER" id="PTHR33649">
    <property type="entry name" value="PAR1 PROTEIN"/>
    <property type="match status" value="1"/>
</dbReference>
<keyword evidence="3" id="KW-1185">Reference proteome</keyword>
<dbReference type="InterPro" id="IPR009489">
    <property type="entry name" value="PAR1"/>
</dbReference>
<reference evidence="3" key="2">
    <citation type="journal article" date="2018" name="Plant J.">
        <title>The Sorghum bicolor reference genome: improved assembly, gene annotations, a transcriptome atlas, and signatures of genome organization.</title>
        <authorList>
            <person name="McCormick R.F."/>
            <person name="Truong S.K."/>
            <person name="Sreedasyam A."/>
            <person name="Jenkins J."/>
            <person name="Shu S."/>
            <person name="Sims D."/>
            <person name="Kennedy M."/>
            <person name="Amirebrahimi M."/>
            <person name="Weers B.D."/>
            <person name="McKinley B."/>
            <person name="Mattison A."/>
            <person name="Morishige D.T."/>
            <person name="Grimwood J."/>
            <person name="Schmutz J."/>
            <person name="Mullet J.E."/>
        </authorList>
    </citation>
    <scope>NUCLEOTIDE SEQUENCE [LARGE SCALE GENOMIC DNA]</scope>
    <source>
        <strain evidence="3">cv. BTx623</strain>
    </source>
</reference>
<evidence type="ECO:0000256" key="1">
    <source>
        <dbReference type="SAM" id="MobiDB-lite"/>
    </source>
</evidence>
<accession>A0A1Z5R209</accession>
<proteinExistence type="predicted"/>
<evidence type="ECO:0000313" key="3">
    <source>
        <dbReference type="Proteomes" id="UP000000768"/>
    </source>
</evidence>
<feature type="region of interest" description="Disordered" evidence="1">
    <location>
        <begin position="218"/>
        <end position="242"/>
    </location>
</feature>
<dbReference type="OMA" id="HHCPNII"/>
<dbReference type="eggNOG" id="ENOG502RXJH">
    <property type="taxonomic scope" value="Eukaryota"/>
</dbReference>
<protein>
    <recommendedName>
        <fullName evidence="4">PAR1 protein</fullName>
    </recommendedName>
</protein>
<dbReference type="STRING" id="4558.A0A1Z5R209"/>
<dbReference type="Gramene" id="OQU77818">
    <property type="protein sequence ID" value="OQU77818"/>
    <property type="gene ID" value="SORBI_3009G107500"/>
</dbReference>
<name>A0A1Z5R209_SORBI</name>
<reference evidence="2 3" key="1">
    <citation type="journal article" date="2009" name="Nature">
        <title>The Sorghum bicolor genome and the diversification of grasses.</title>
        <authorList>
            <person name="Paterson A.H."/>
            <person name="Bowers J.E."/>
            <person name="Bruggmann R."/>
            <person name="Dubchak I."/>
            <person name="Grimwood J."/>
            <person name="Gundlach H."/>
            <person name="Haberer G."/>
            <person name="Hellsten U."/>
            <person name="Mitros T."/>
            <person name="Poliakov A."/>
            <person name="Schmutz J."/>
            <person name="Spannagl M."/>
            <person name="Tang H."/>
            <person name="Wang X."/>
            <person name="Wicker T."/>
            <person name="Bharti A.K."/>
            <person name="Chapman J."/>
            <person name="Feltus F.A."/>
            <person name="Gowik U."/>
            <person name="Grigoriev I.V."/>
            <person name="Lyons E."/>
            <person name="Maher C.A."/>
            <person name="Martis M."/>
            <person name="Narechania A."/>
            <person name="Otillar R.P."/>
            <person name="Penning B.W."/>
            <person name="Salamov A.A."/>
            <person name="Wang Y."/>
            <person name="Zhang L."/>
            <person name="Carpita N.C."/>
            <person name="Freeling M."/>
            <person name="Gingle A.R."/>
            <person name="Hash C.T."/>
            <person name="Keller B."/>
            <person name="Klein P."/>
            <person name="Kresovich S."/>
            <person name="McCann M.C."/>
            <person name="Ming R."/>
            <person name="Peterson D.G."/>
            <person name="Mehboob-ur-Rahman"/>
            <person name="Ware D."/>
            <person name="Westhoff P."/>
            <person name="Mayer K.F."/>
            <person name="Messing J."/>
            <person name="Rokhsar D.S."/>
        </authorList>
    </citation>
    <scope>NUCLEOTIDE SEQUENCE [LARGE SCALE GENOMIC DNA]</scope>
    <source>
        <strain evidence="3">cv. BTx623</strain>
    </source>
</reference>
<evidence type="ECO:0008006" key="4">
    <source>
        <dbReference type="Google" id="ProtNLM"/>
    </source>
</evidence>
<dbReference type="AlphaFoldDB" id="A0A1Z5R209"/>
<dbReference type="InParanoid" id="A0A1Z5R209"/>
<sequence>MLQTEMKSIHMNAFALKTTTTNTLRLAAFHAPLSIVNSSTSKTAVLSLSPAASAIQHLLSMASVLHAQLPAFVFSLSLLLSSALGASSRVVCEQLTAELCAFAVSSTSRRCVLENTHCAGRATEYQCRTSEVVVEDGRLSGLVETDGCVRACGVDRATVGISSDSLLDPRVAGAVCSPACLRGCPNIVDLYSNLAAGEGVAFSELCEVHRSNPRRALAQLQSSGEAHGTPASAPSPTAPPSA</sequence>